<sequence length="107" mass="12338">MVNTGDELGATVTTRVPDDIEREIRRISKFERLEKSAVVRRLLSKAIEDWRIDHALEEYKRGKVTLWMAAKSAGVSLRQMMALAAQKEIPLQYTLSDLQDDFEEAMR</sequence>
<dbReference type="InterPro" id="IPR005368">
    <property type="entry name" value="UPF0175"/>
</dbReference>
<dbReference type="AlphaFoldDB" id="A0A133V6N5"/>
<organism evidence="1 2">
    <name type="scientific">candidate division MSBL1 archaeon SCGC-AAA261D19</name>
    <dbReference type="NCBI Taxonomy" id="1698273"/>
    <lineage>
        <taxon>Archaea</taxon>
        <taxon>Methanobacteriati</taxon>
        <taxon>Methanobacteriota</taxon>
        <taxon>candidate division MSBL1</taxon>
    </lineage>
</organism>
<comment type="caution">
    <text evidence="1">The sequence shown here is derived from an EMBL/GenBank/DDBJ whole genome shotgun (WGS) entry which is preliminary data.</text>
</comment>
<gene>
    <name evidence="1" type="ORF">AKJ43_02465</name>
</gene>
<protein>
    <recommendedName>
        <fullName evidence="3">Ribbon-helix-helix protein CopG domain-containing protein</fullName>
    </recommendedName>
</protein>
<dbReference type="Proteomes" id="UP000070400">
    <property type="component" value="Unassembled WGS sequence"/>
</dbReference>
<evidence type="ECO:0008006" key="3">
    <source>
        <dbReference type="Google" id="ProtNLM"/>
    </source>
</evidence>
<dbReference type="Pfam" id="PF03683">
    <property type="entry name" value="UPF0175"/>
    <property type="match status" value="1"/>
</dbReference>
<evidence type="ECO:0000313" key="2">
    <source>
        <dbReference type="Proteomes" id="UP000070400"/>
    </source>
</evidence>
<reference evidence="1 2" key="1">
    <citation type="journal article" date="2016" name="Sci. Rep.">
        <title>Metabolic traits of an uncultured archaeal lineage -MSBL1- from brine pools of the Red Sea.</title>
        <authorList>
            <person name="Mwirichia R."/>
            <person name="Alam I."/>
            <person name="Rashid M."/>
            <person name="Vinu M."/>
            <person name="Ba-Alawi W."/>
            <person name="Anthony Kamau A."/>
            <person name="Kamanda Ngugi D."/>
            <person name="Goker M."/>
            <person name="Klenk H.P."/>
            <person name="Bajic V."/>
            <person name="Stingl U."/>
        </authorList>
    </citation>
    <scope>NUCLEOTIDE SEQUENCE [LARGE SCALE GENOMIC DNA]</scope>
    <source>
        <strain evidence="1">SCGC-AAA261D19</strain>
    </source>
</reference>
<proteinExistence type="predicted"/>
<keyword evidence="2" id="KW-1185">Reference proteome</keyword>
<name>A0A133V6N5_9EURY</name>
<evidence type="ECO:0000313" key="1">
    <source>
        <dbReference type="EMBL" id="KXB02108.1"/>
    </source>
</evidence>
<accession>A0A133V6N5</accession>
<dbReference type="EMBL" id="LHXX01000025">
    <property type="protein sequence ID" value="KXB02108.1"/>
    <property type="molecule type" value="Genomic_DNA"/>
</dbReference>